<dbReference type="AlphaFoldDB" id="A0A1B8GLL1"/>
<reference evidence="2" key="2">
    <citation type="journal article" date="2018" name="Nat. Commun.">
        <title>Extreme sensitivity to ultraviolet light in the fungal pathogen causing white-nose syndrome of bats.</title>
        <authorList>
            <person name="Palmer J.M."/>
            <person name="Drees K.P."/>
            <person name="Foster J.T."/>
            <person name="Lindner D.L."/>
        </authorList>
    </citation>
    <scope>NUCLEOTIDE SEQUENCE [LARGE SCALE GENOMIC DNA]</scope>
    <source>
        <strain evidence="2">UAMH 10579</strain>
    </source>
</reference>
<dbReference type="EMBL" id="KV460226">
    <property type="protein sequence ID" value="OBT96725.1"/>
    <property type="molecule type" value="Genomic_DNA"/>
</dbReference>
<gene>
    <name evidence="1" type="ORF">VE01_04116</name>
</gene>
<dbReference type="GeneID" id="28837502"/>
<sequence length="187" mass="20979">MATTTITETRGTVADYDSDVYNTVNHTLFIACQKAEERNIQPVINTAVRDIFLKHNVEEDYSACLIHRHYDLAADERNVEADGKAVASKDFTGLYPSSWIFYKGTCYPYEYKRYVVPQPSPAFVADLGDLLEEKGLTDLVGFQTYTNGIVGLESTDRETNVSTTVDQDEKLPVPEGMAPASWAFFRV</sequence>
<protein>
    <submittedName>
        <fullName evidence="1">Uncharacterized protein</fullName>
    </submittedName>
</protein>
<evidence type="ECO:0000313" key="1">
    <source>
        <dbReference type="EMBL" id="OBT96725.1"/>
    </source>
</evidence>
<name>A0A1B8GLL1_9PEZI</name>
<dbReference type="STRING" id="342668.A0A1B8GLL1"/>
<dbReference type="Proteomes" id="UP000091956">
    <property type="component" value="Unassembled WGS sequence"/>
</dbReference>
<reference evidence="1 2" key="1">
    <citation type="submission" date="2016-03" db="EMBL/GenBank/DDBJ databases">
        <title>Comparative genomics of Pseudogymnoascus destructans, the fungus causing white-nose syndrome of bats.</title>
        <authorList>
            <person name="Palmer J.M."/>
            <person name="Drees K.P."/>
            <person name="Foster J.T."/>
            <person name="Lindner D.L."/>
        </authorList>
    </citation>
    <scope>NUCLEOTIDE SEQUENCE [LARGE SCALE GENOMIC DNA]</scope>
    <source>
        <strain evidence="1 2">UAMH 10579</strain>
    </source>
</reference>
<dbReference type="OrthoDB" id="2322999at2759"/>
<proteinExistence type="predicted"/>
<keyword evidence="2" id="KW-1185">Reference proteome</keyword>
<accession>A0A1B8GLL1</accession>
<dbReference type="RefSeq" id="XP_018130458.1">
    <property type="nucleotide sequence ID" value="XM_018273593.1"/>
</dbReference>
<evidence type="ECO:0000313" key="2">
    <source>
        <dbReference type="Proteomes" id="UP000091956"/>
    </source>
</evidence>
<organism evidence="1 2">
    <name type="scientific">Pseudogymnoascus verrucosus</name>
    <dbReference type="NCBI Taxonomy" id="342668"/>
    <lineage>
        <taxon>Eukaryota</taxon>
        <taxon>Fungi</taxon>
        <taxon>Dikarya</taxon>
        <taxon>Ascomycota</taxon>
        <taxon>Pezizomycotina</taxon>
        <taxon>Leotiomycetes</taxon>
        <taxon>Thelebolales</taxon>
        <taxon>Thelebolaceae</taxon>
        <taxon>Pseudogymnoascus</taxon>
    </lineage>
</organism>